<dbReference type="KEGG" id="age:AA314_03612"/>
<proteinExistence type="predicted"/>
<feature type="compositionally biased region" description="Polar residues" evidence="1">
    <location>
        <begin position="112"/>
        <end position="122"/>
    </location>
</feature>
<gene>
    <name evidence="2" type="ORF">AA314_03612</name>
</gene>
<feature type="region of interest" description="Disordered" evidence="1">
    <location>
        <begin position="1"/>
        <end position="122"/>
    </location>
</feature>
<evidence type="ECO:0000313" key="2">
    <source>
        <dbReference type="EMBL" id="AKJ01986.1"/>
    </source>
</evidence>
<evidence type="ECO:0000256" key="1">
    <source>
        <dbReference type="SAM" id="MobiDB-lite"/>
    </source>
</evidence>
<accession>A0AAC8Q7G6</accession>
<feature type="compositionally biased region" description="Low complexity" evidence="1">
    <location>
        <begin position="66"/>
        <end position="80"/>
    </location>
</feature>
<feature type="compositionally biased region" description="Low complexity" evidence="1">
    <location>
        <begin position="30"/>
        <end position="46"/>
    </location>
</feature>
<evidence type="ECO:0000313" key="3">
    <source>
        <dbReference type="Proteomes" id="UP000035579"/>
    </source>
</evidence>
<sequence>MSALQPVHQPVQPGADRIHVPGSDLHPAQRRTSPPASPRFFPSSSRVHPCGSCSALWRGGVRRGPRGPWAPGCGPPAARGLSGERGGVLGDPHPHPLPEGEGVLGTAGTGIAMSSSRQGAAP</sequence>
<reference evidence="2 3" key="1">
    <citation type="submission" date="2015-05" db="EMBL/GenBank/DDBJ databases">
        <title>Genome assembly of Archangium gephyra DSM 2261.</title>
        <authorList>
            <person name="Sharma G."/>
            <person name="Subramanian S."/>
        </authorList>
    </citation>
    <scope>NUCLEOTIDE SEQUENCE [LARGE SCALE GENOMIC DNA]</scope>
    <source>
        <strain evidence="2 3">DSM 2261</strain>
    </source>
</reference>
<dbReference type="EMBL" id="CP011509">
    <property type="protein sequence ID" value="AKJ01986.1"/>
    <property type="molecule type" value="Genomic_DNA"/>
</dbReference>
<organism evidence="2 3">
    <name type="scientific">Archangium gephyra</name>
    <dbReference type="NCBI Taxonomy" id="48"/>
    <lineage>
        <taxon>Bacteria</taxon>
        <taxon>Pseudomonadati</taxon>
        <taxon>Myxococcota</taxon>
        <taxon>Myxococcia</taxon>
        <taxon>Myxococcales</taxon>
        <taxon>Cystobacterineae</taxon>
        <taxon>Archangiaceae</taxon>
        <taxon>Archangium</taxon>
    </lineage>
</organism>
<dbReference type="Proteomes" id="UP000035579">
    <property type="component" value="Chromosome"/>
</dbReference>
<protein>
    <submittedName>
        <fullName evidence="2">Uncharacterized protein</fullName>
    </submittedName>
</protein>
<name>A0AAC8Q7G6_9BACT</name>
<dbReference type="AlphaFoldDB" id="A0AAC8Q7G6"/>